<dbReference type="InterPro" id="IPR000462">
    <property type="entry name" value="CDP-OH_P_trans"/>
</dbReference>
<dbReference type="GO" id="GO:0050793">
    <property type="term" value="P:regulation of developmental process"/>
    <property type="evidence" value="ECO:0007669"/>
    <property type="project" value="UniProtKB-ARBA"/>
</dbReference>
<keyword evidence="13" id="KW-0594">Phospholipid biosynthesis</keyword>
<dbReference type="Proteomes" id="UP000243084">
    <property type="component" value="Unassembled WGS sequence"/>
</dbReference>
<comment type="pathway">
    <text evidence="3">Phospholipid metabolism; phosphatidylglycerol biosynthesis; phosphatidylglycerol from CDP-diacylglycerol: step 1/2.</text>
</comment>
<comment type="cofactor">
    <cofactor evidence="1">
        <name>Mn(2+)</name>
        <dbReference type="ChEBI" id="CHEBI:29035"/>
    </cofactor>
</comment>
<evidence type="ECO:0000256" key="16">
    <source>
        <dbReference type="NCBIfam" id="TIGR00560"/>
    </source>
</evidence>
<evidence type="ECO:0000256" key="13">
    <source>
        <dbReference type="ARBA" id="ARBA00023209"/>
    </source>
</evidence>
<keyword evidence="9 18" id="KW-0812">Transmembrane</keyword>
<dbReference type="GO" id="GO:0036094">
    <property type="term" value="F:small molecule binding"/>
    <property type="evidence" value="ECO:0007669"/>
    <property type="project" value="UniProtKB-ARBA"/>
</dbReference>
<dbReference type="PROSITE" id="PS00379">
    <property type="entry name" value="CDP_ALCOHOL_P_TRANSF"/>
    <property type="match status" value="1"/>
</dbReference>
<dbReference type="InterPro" id="IPR050324">
    <property type="entry name" value="CDP-alcohol_PTase-I"/>
</dbReference>
<evidence type="ECO:0000256" key="18">
    <source>
        <dbReference type="SAM" id="Phobius"/>
    </source>
</evidence>
<organism evidence="19 20">
    <name type="scientific">Geopseudomonas sagittaria</name>
    <dbReference type="NCBI Taxonomy" id="1135990"/>
    <lineage>
        <taxon>Bacteria</taxon>
        <taxon>Pseudomonadati</taxon>
        <taxon>Pseudomonadota</taxon>
        <taxon>Gammaproteobacteria</taxon>
        <taxon>Pseudomonadales</taxon>
        <taxon>Pseudomonadaceae</taxon>
        <taxon>Geopseudomonas</taxon>
    </lineage>
</organism>
<dbReference type="EC" id="2.7.8.5" evidence="5 16"/>
<keyword evidence="10 18" id="KW-1133">Transmembrane helix</keyword>
<dbReference type="Pfam" id="PF01066">
    <property type="entry name" value="CDP-OH_P_transf"/>
    <property type="match status" value="1"/>
</dbReference>
<keyword evidence="11" id="KW-0443">Lipid metabolism</keyword>
<gene>
    <name evidence="19" type="ORF">SAMN05216229_106147</name>
</gene>
<feature type="transmembrane region" description="Helical" evidence="18">
    <location>
        <begin position="7"/>
        <end position="24"/>
    </location>
</feature>
<comment type="catalytic activity">
    <reaction evidence="15">
        <text>a CDP-1,2-diacyl-sn-glycerol + sn-glycerol 3-phosphate = a 1,2-diacyl-sn-glycero-3-phospho-(1'-sn-glycero-3'-phosphate) + CMP + H(+)</text>
        <dbReference type="Rhea" id="RHEA:12593"/>
        <dbReference type="ChEBI" id="CHEBI:15378"/>
        <dbReference type="ChEBI" id="CHEBI:57597"/>
        <dbReference type="ChEBI" id="CHEBI:58332"/>
        <dbReference type="ChEBI" id="CHEBI:60110"/>
        <dbReference type="ChEBI" id="CHEBI:60377"/>
        <dbReference type="EC" id="2.7.8.5"/>
    </reaction>
</comment>
<evidence type="ECO:0000256" key="2">
    <source>
        <dbReference type="ARBA" id="ARBA00004141"/>
    </source>
</evidence>
<evidence type="ECO:0000256" key="4">
    <source>
        <dbReference type="ARBA" id="ARBA00010441"/>
    </source>
</evidence>
<comment type="subcellular location">
    <subcellularLocation>
        <location evidence="2">Membrane</location>
        <topology evidence="2">Multi-pass membrane protein</topology>
    </subcellularLocation>
</comment>
<evidence type="ECO:0000256" key="15">
    <source>
        <dbReference type="ARBA" id="ARBA00048586"/>
    </source>
</evidence>
<evidence type="ECO:0000256" key="10">
    <source>
        <dbReference type="ARBA" id="ARBA00022989"/>
    </source>
</evidence>
<evidence type="ECO:0000313" key="19">
    <source>
        <dbReference type="EMBL" id="SFP83094.1"/>
    </source>
</evidence>
<dbReference type="PANTHER" id="PTHR14269">
    <property type="entry name" value="CDP-DIACYLGLYCEROL--GLYCEROL-3-PHOSPHATE 3-PHOSPHATIDYLTRANSFERASE-RELATED"/>
    <property type="match status" value="1"/>
</dbReference>
<dbReference type="GO" id="GO:0005886">
    <property type="term" value="C:plasma membrane"/>
    <property type="evidence" value="ECO:0007669"/>
    <property type="project" value="TreeGrafter"/>
</dbReference>
<evidence type="ECO:0000256" key="6">
    <source>
        <dbReference type="ARBA" id="ARBA00014944"/>
    </source>
</evidence>
<feature type="transmembrane region" description="Helical" evidence="18">
    <location>
        <begin position="127"/>
        <end position="142"/>
    </location>
</feature>
<dbReference type="EMBL" id="FOXM01000006">
    <property type="protein sequence ID" value="SFP83094.1"/>
    <property type="molecule type" value="Genomic_DNA"/>
</dbReference>
<reference evidence="20" key="1">
    <citation type="submission" date="2016-10" db="EMBL/GenBank/DDBJ databases">
        <authorList>
            <person name="Varghese N."/>
            <person name="Submissions S."/>
        </authorList>
    </citation>
    <scope>NUCLEOTIDE SEQUENCE [LARGE SCALE GENOMIC DNA]</scope>
    <source>
        <strain evidence="20">JCM 18195</strain>
    </source>
</reference>
<name>A0A1I5TJ55_9GAMM</name>
<protein>
    <recommendedName>
        <fullName evidence="6 16">CDP-diacylglycerol--glycerol-3-phosphate 3-phosphatidyltransferase</fullName>
        <ecNumber evidence="5 16">2.7.8.5</ecNumber>
    </recommendedName>
</protein>
<dbReference type="OrthoDB" id="9796672at2"/>
<comment type="similarity">
    <text evidence="4 17">Belongs to the CDP-alcohol phosphatidyltransferase class-I family.</text>
</comment>
<dbReference type="InterPro" id="IPR043130">
    <property type="entry name" value="CDP-OH_PTrfase_TM_dom"/>
</dbReference>
<dbReference type="InterPro" id="IPR004570">
    <property type="entry name" value="Phosphatidylglycerol_P_synth"/>
</dbReference>
<sequence>MNIPNLLTILRVLLIPVFIGLFYLPFSWSYWAASGVFALASATDWLDGYLARRLGQSTPFGAFLDPVADKLMVVVALVLLVEEHNSLWLTLPAMIIIGREIVVSALREWMAELGARAQVAVSQLGKWKTAAQMVALIILLGNPPRMDFWVGLGFTLLIVAAGLTLWSMVQYLRAAWPHLSKGANGK</sequence>
<proteinExistence type="inferred from homology"/>
<keyword evidence="8 17" id="KW-0808">Transferase</keyword>
<dbReference type="RefSeq" id="WP_092430636.1">
    <property type="nucleotide sequence ID" value="NZ_FOXM01000006.1"/>
</dbReference>
<dbReference type="GO" id="GO:0005737">
    <property type="term" value="C:cytoplasm"/>
    <property type="evidence" value="ECO:0007669"/>
    <property type="project" value="UniProtKB-ARBA"/>
</dbReference>
<evidence type="ECO:0000256" key="9">
    <source>
        <dbReference type="ARBA" id="ARBA00022692"/>
    </source>
</evidence>
<evidence type="ECO:0000256" key="5">
    <source>
        <dbReference type="ARBA" id="ARBA00013170"/>
    </source>
</evidence>
<dbReference type="PANTHER" id="PTHR14269:SF62">
    <property type="entry name" value="CDP-DIACYLGLYCEROL--GLYCEROL-3-PHOSPHATE 3-PHOSPHATIDYLTRANSFERASE 1, CHLOROPLASTIC"/>
    <property type="match status" value="1"/>
</dbReference>
<evidence type="ECO:0000256" key="11">
    <source>
        <dbReference type="ARBA" id="ARBA00023098"/>
    </source>
</evidence>
<accession>A0A1I5TJ55</accession>
<keyword evidence="14" id="KW-1208">Phospholipid metabolism</keyword>
<keyword evidence="20" id="KW-1185">Reference proteome</keyword>
<evidence type="ECO:0000313" key="20">
    <source>
        <dbReference type="Proteomes" id="UP000243084"/>
    </source>
</evidence>
<dbReference type="GO" id="GO:0008444">
    <property type="term" value="F:CDP-diacylglycerol-glycerol-3-phosphate 3-phosphatidyltransferase activity"/>
    <property type="evidence" value="ECO:0007669"/>
    <property type="project" value="UniProtKB-UniRule"/>
</dbReference>
<evidence type="ECO:0000256" key="1">
    <source>
        <dbReference type="ARBA" id="ARBA00001936"/>
    </source>
</evidence>
<keyword evidence="7" id="KW-0444">Lipid biosynthesis</keyword>
<keyword evidence="12 18" id="KW-0472">Membrane</keyword>
<dbReference type="GO" id="GO:0046474">
    <property type="term" value="P:glycerophospholipid biosynthetic process"/>
    <property type="evidence" value="ECO:0007669"/>
    <property type="project" value="TreeGrafter"/>
</dbReference>
<evidence type="ECO:0000256" key="7">
    <source>
        <dbReference type="ARBA" id="ARBA00022516"/>
    </source>
</evidence>
<evidence type="ECO:0000256" key="12">
    <source>
        <dbReference type="ARBA" id="ARBA00023136"/>
    </source>
</evidence>
<evidence type="ECO:0000256" key="3">
    <source>
        <dbReference type="ARBA" id="ARBA00005042"/>
    </source>
</evidence>
<evidence type="ECO:0000256" key="17">
    <source>
        <dbReference type="RuleBase" id="RU003750"/>
    </source>
</evidence>
<dbReference type="NCBIfam" id="TIGR00560">
    <property type="entry name" value="pgsA"/>
    <property type="match status" value="1"/>
</dbReference>
<evidence type="ECO:0000256" key="8">
    <source>
        <dbReference type="ARBA" id="ARBA00022679"/>
    </source>
</evidence>
<feature type="transmembrane region" description="Helical" evidence="18">
    <location>
        <begin position="148"/>
        <end position="169"/>
    </location>
</feature>
<dbReference type="AlphaFoldDB" id="A0A1I5TJ55"/>
<evidence type="ECO:0000256" key="14">
    <source>
        <dbReference type="ARBA" id="ARBA00023264"/>
    </source>
</evidence>
<dbReference type="InterPro" id="IPR048254">
    <property type="entry name" value="CDP_ALCOHOL_P_TRANSF_CS"/>
</dbReference>
<dbReference type="Gene3D" id="1.20.120.1760">
    <property type="match status" value="1"/>
</dbReference>
<dbReference type="FunFam" id="1.20.120.1760:FF:000008">
    <property type="entry name" value="CDP-diacylglycerol--glycerol-3-phosphate 3-phosphatidyltransferase 2"/>
    <property type="match status" value="1"/>
</dbReference>
<dbReference type="PIRSF" id="PIRSF000847">
    <property type="entry name" value="Phos_ph_gly_syn"/>
    <property type="match status" value="1"/>
</dbReference>